<evidence type="ECO:0000313" key="3">
    <source>
        <dbReference type="EMBL" id="KRX10429.1"/>
    </source>
</evidence>
<dbReference type="PANTHER" id="PTHR10513">
    <property type="entry name" value="DEOXYNUCLEOSIDE KINASE"/>
    <property type="match status" value="1"/>
</dbReference>
<comment type="caution">
    <text evidence="3">The sequence shown here is derived from an EMBL/GenBank/DDBJ whole genome shotgun (WGS) entry which is preliminary data.</text>
</comment>
<feature type="region of interest" description="Disordered" evidence="1">
    <location>
        <begin position="259"/>
        <end position="294"/>
    </location>
</feature>
<dbReference type="InterPro" id="IPR031314">
    <property type="entry name" value="DNK_dom"/>
</dbReference>
<dbReference type="GO" id="GO:0016787">
    <property type="term" value="F:hydrolase activity"/>
    <property type="evidence" value="ECO:0007669"/>
    <property type="project" value="UniProtKB-KW"/>
</dbReference>
<proteinExistence type="predicted"/>
<keyword evidence="4" id="KW-1185">Reference proteome</keyword>
<dbReference type="GO" id="GO:0019136">
    <property type="term" value="F:deoxynucleoside kinase activity"/>
    <property type="evidence" value="ECO:0007669"/>
    <property type="project" value="TreeGrafter"/>
</dbReference>
<gene>
    <name evidence="3" type="ORF">PPERSA_10528</name>
</gene>
<feature type="domain" description="Deoxynucleoside kinase" evidence="2">
    <location>
        <begin position="11"/>
        <end position="220"/>
    </location>
</feature>
<evidence type="ECO:0000259" key="2">
    <source>
        <dbReference type="Pfam" id="PF01712"/>
    </source>
</evidence>
<dbReference type="AlphaFoldDB" id="A0A0V0R7D7"/>
<evidence type="ECO:0000313" key="4">
    <source>
        <dbReference type="Proteomes" id="UP000054937"/>
    </source>
</evidence>
<feature type="compositionally biased region" description="Polar residues" evidence="1">
    <location>
        <begin position="281"/>
        <end position="290"/>
    </location>
</feature>
<dbReference type="InterPro" id="IPR050566">
    <property type="entry name" value="Deoxyribonucleoside_kinase"/>
</dbReference>
<dbReference type="Gene3D" id="3.40.50.300">
    <property type="entry name" value="P-loop containing nucleotide triphosphate hydrolases"/>
    <property type="match status" value="1"/>
</dbReference>
<accession>A0A0V0R7D7</accession>
<dbReference type="OrthoDB" id="567086at2759"/>
<dbReference type="Proteomes" id="UP000054937">
    <property type="component" value="Unassembled WGS sequence"/>
</dbReference>
<dbReference type="PANTHER" id="PTHR10513:SF35">
    <property type="entry name" value="DEOXYADENOSINE KINASE"/>
    <property type="match status" value="1"/>
</dbReference>
<feature type="compositionally biased region" description="Low complexity" evidence="1">
    <location>
        <begin position="259"/>
        <end position="277"/>
    </location>
</feature>
<evidence type="ECO:0000256" key="1">
    <source>
        <dbReference type="SAM" id="MobiDB-lite"/>
    </source>
</evidence>
<dbReference type="InterPro" id="IPR027417">
    <property type="entry name" value="P-loop_NTPase"/>
</dbReference>
<protein>
    <submittedName>
        <fullName evidence="3">p-loop containing nucleoside triphosphate hydrolase</fullName>
    </submittedName>
</protein>
<dbReference type="GO" id="GO:0005737">
    <property type="term" value="C:cytoplasm"/>
    <property type="evidence" value="ECO:0007669"/>
    <property type="project" value="TreeGrafter"/>
</dbReference>
<sequence length="317" mass="37244">MNRSQNSKIVVIEGNIGSGKSTLLKLIREKMTHIQTIKEPVNQWQAIGGNKDLNLLDAFYKDPKRMAYTFQSYAYYSRIKNWSEMEISADVAIAERSVLSDRHIFAMNAKKSGLFSELEWELYSDYFNWLVKQFQADKINGIIYIETDPKICQQRINKRGRDEEKDTIPLEYLQSVHDRHVEWLKDENLEYPILIIDGSQNYDSNIEIQQKLVDQIQEFVDKLEDYQTILTNQFKQKIQIQKEKNEQQYNSCQKQKINNNNNSIKKYNSQTTASSKKSQSDETISNNSMDGQCDNDINQFYNDNNNDKRKSSFVFDN</sequence>
<keyword evidence="3" id="KW-0378">Hydrolase</keyword>
<dbReference type="CDD" id="cd01673">
    <property type="entry name" value="dNK"/>
    <property type="match status" value="1"/>
</dbReference>
<dbReference type="EMBL" id="LDAU01000028">
    <property type="protein sequence ID" value="KRX10429.1"/>
    <property type="molecule type" value="Genomic_DNA"/>
</dbReference>
<dbReference type="SUPFAM" id="SSF52540">
    <property type="entry name" value="P-loop containing nucleoside triphosphate hydrolases"/>
    <property type="match status" value="1"/>
</dbReference>
<name>A0A0V0R7D7_PSEPJ</name>
<organism evidence="3 4">
    <name type="scientific">Pseudocohnilembus persalinus</name>
    <name type="common">Ciliate</name>
    <dbReference type="NCBI Taxonomy" id="266149"/>
    <lineage>
        <taxon>Eukaryota</taxon>
        <taxon>Sar</taxon>
        <taxon>Alveolata</taxon>
        <taxon>Ciliophora</taxon>
        <taxon>Intramacronucleata</taxon>
        <taxon>Oligohymenophorea</taxon>
        <taxon>Scuticociliatia</taxon>
        <taxon>Philasterida</taxon>
        <taxon>Pseudocohnilembidae</taxon>
        <taxon>Pseudocohnilembus</taxon>
    </lineage>
</organism>
<dbReference type="OMA" id="QHEHWLV"/>
<reference evidence="3 4" key="1">
    <citation type="journal article" date="2015" name="Sci. Rep.">
        <title>Genome of the facultative scuticociliatosis pathogen Pseudocohnilembus persalinus provides insight into its virulence through horizontal gene transfer.</title>
        <authorList>
            <person name="Xiong J."/>
            <person name="Wang G."/>
            <person name="Cheng J."/>
            <person name="Tian M."/>
            <person name="Pan X."/>
            <person name="Warren A."/>
            <person name="Jiang C."/>
            <person name="Yuan D."/>
            <person name="Miao W."/>
        </authorList>
    </citation>
    <scope>NUCLEOTIDE SEQUENCE [LARGE SCALE GENOMIC DNA]</scope>
    <source>
        <strain evidence="3">36N120E</strain>
    </source>
</reference>
<dbReference type="Pfam" id="PF01712">
    <property type="entry name" value="dNK"/>
    <property type="match status" value="1"/>
</dbReference>
<dbReference type="InParanoid" id="A0A0V0R7D7"/>